<name>A0A208ZNR3_YERIN</name>
<dbReference type="AlphaFoldDB" id="A0A208ZNR3"/>
<dbReference type="EMBL" id="NHOI01000038">
    <property type="protein sequence ID" value="OVZ82111.1"/>
    <property type="molecule type" value="Genomic_DNA"/>
</dbReference>
<comment type="caution">
    <text evidence="1">The sequence shown here is derived from an EMBL/GenBank/DDBJ whole genome shotgun (WGS) entry which is preliminary data.</text>
</comment>
<protein>
    <submittedName>
        <fullName evidence="1">Uncharacterized protein</fullName>
    </submittedName>
</protein>
<reference evidence="1 2" key="1">
    <citation type="submission" date="2017-05" db="EMBL/GenBank/DDBJ databases">
        <title>Whole genome sequencing of Yersinia kristensenii.</title>
        <authorList>
            <person name="Campioni F."/>
        </authorList>
    </citation>
    <scope>NUCLEOTIDE SEQUENCE [LARGE SCALE GENOMIC DNA]</scope>
    <source>
        <strain evidence="1 2">CFSAN060536</strain>
    </source>
</reference>
<gene>
    <name evidence="1" type="ORF">CBW57_20855</name>
</gene>
<proteinExistence type="predicted"/>
<evidence type="ECO:0000313" key="1">
    <source>
        <dbReference type="EMBL" id="OVZ82111.1"/>
    </source>
</evidence>
<accession>A0A208ZNR3</accession>
<organism evidence="1 2">
    <name type="scientific">Yersinia intermedia</name>
    <dbReference type="NCBI Taxonomy" id="631"/>
    <lineage>
        <taxon>Bacteria</taxon>
        <taxon>Pseudomonadati</taxon>
        <taxon>Pseudomonadota</taxon>
        <taxon>Gammaproteobacteria</taxon>
        <taxon>Enterobacterales</taxon>
        <taxon>Yersiniaceae</taxon>
        <taxon>Yersinia</taxon>
    </lineage>
</organism>
<dbReference type="Proteomes" id="UP000196440">
    <property type="component" value="Unassembled WGS sequence"/>
</dbReference>
<feature type="non-terminal residue" evidence="1">
    <location>
        <position position="1"/>
    </location>
</feature>
<dbReference type="RefSeq" id="WP_212669286.1">
    <property type="nucleotide sequence ID" value="NZ_NHOI01000038.1"/>
</dbReference>
<evidence type="ECO:0000313" key="2">
    <source>
        <dbReference type="Proteomes" id="UP000196440"/>
    </source>
</evidence>
<sequence length="65" mass="7262">WMRIIGSSAPPATANFNKNDCLLHSTAKPRFIPSCAQTYPQIESALKIDEHHAIVFATIPRVEKE</sequence>